<comment type="similarity">
    <text evidence="8">Belongs to the MsrQ family.</text>
</comment>
<feature type="domain" description="Ferric oxidoreductase" evidence="9">
    <location>
        <begin position="45"/>
        <end position="155"/>
    </location>
</feature>
<dbReference type="PANTHER" id="PTHR36964:SF1">
    <property type="entry name" value="PROTEIN-METHIONINE-SULFOXIDE REDUCTASE HEME-BINDING SUBUNIT MSRQ"/>
    <property type="match status" value="1"/>
</dbReference>
<dbReference type="EMBL" id="LUUI01000125">
    <property type="protein sequence ID" value="OAI12956.1"/>
    <property type="molecule type" value="Genomic_DNA"/>
</dbReference>
<feature type="transmembrane region" description="Helical" evidence="8">
    <location>
        <begin position="7"/>
        <end position="27"/>
    </location>
</feature>
<feature type="transmembrane region" description="Helical" evidence="8">
    <location>
        <begin position="47"/>
        <end position="65"/>
    </location>
</feature>
<keyword evidence="7 8" id="KW-0472">Membrane</keyword>
<comment type="subunit">
    <text evidence="8">Heterodimer of a catalytic subunit (MsrP) and a heme-binding subunit (MsrQ).</text>
</comment>
<dbReference type="InterPro" id="IPR022837">
    <property type="entry name" value="MsrQ-like"/>
</dbReference>
<evidence type="ECO:0000256" key="6">
    <source>
        <dbReference type="ARBA" id="ARBA00023004"/>
    </source>
</evidence>
<keyword evidence="3 8" id="KW-0349">Heme</keyword>
<comment type="cofactor">
    <cofactor evidence="8">
        <name>heme b</name>
        <dbReference type="ChEBI" id="CHEBI:60344"/>
    </cofactor>
    <text evidence="8">Binds 1 heme b (iron(II)-protoporphyrin IX) group per subunit.</text>
</comment>
<keyword evidence="4 8" id="KW-0812">Transmembrane</keyword>
<evidence type="ECO:0000256" key="8">
    <source>
        <dbReference type="HAMAP-Rule" id="MF_01207"/>
    </source>
</evidence>
<dbReference type="GO" id="GO:0030091">
    <property type="term" value="P:protein repair"/>
    <property type="evidence" value="ECO:0007669"/>
    <property type="project" value="UniProtKB-UniRule"/>
</dbReference>
<proteinExistence type="inferred from homology"/>
<comment type="cofactor">
    <cofactor evidence="8">
        <name>FMN</name>
        <dbReference type="ChEBI" id="CHEBI:58210"/>
    </cofactor>
    <text evidence="8">Binds 1 FMN per subunit.</text>
</comment>
<feature type="transmembrane region" description="Helical" evidence="8">
    <location>
        <begin position="146"/>
        <end position="163"/>
    </location>
</feature>
<comment type="subcellular location">
    <subcellularLocation>
        <location evidence="8">Cell membrane</location>
        <topology evidence="8">Multi-pass membrane protein</topology>
    </subcellularLocation>
    <subcellularLocation>
        <location evidence="1">Membrane</location>
        <topology evidence="1">Multi-pass membrane protein</topology>
    </subcellularLocation>
</comment>
<dbReference type="PANTHER" id="PTHR36964">
    <property type="entry name" value="PROTEIN-METHIONINE-SULFOXIDE REDUCTASE HEME-BINDING SUBUNIT MSRQ"/>
    <property type="match status" value="1"/>
</dbReference>
<dbReference type="Proteomes" id="UP000078476">
    <property type="component" value="Unassembled WGS sequence"/>
</dbReference>
<organism evidence="10 11">
    <name type="scientific">Methylomonas lenta</name>
    <dbReference type="NCBI Taxonomy" id="980561"/>
    <lineage>
        <taxon>Bacteria</taxon>
        <taxon>Pseudomonadati</taxon>
        <taxon>Pseudomonadota</taxon>
        <taxon>Gammaproteobacteria</taxon>
        <taxon>Methylococcales</taxon>
        <taxon>Methylococcaceae</taxon>
        <taxon>Methylomonas</taxon>
    </lineage>
</organism>
<evidence type="ECO:0000256" key="3">
    <source>
        <dbReference type="ARBA" id="ARBA00022617"/>
    </source>
</evidence>
<evidence type="ECO:0000256" key="7">
    <source>
        <dbReference type="ARBA" id="ARBA00023136"/>
    </source>
</evidence>
<evidence type="ECO:0000313" key="10">
    <source>
        <dbReference type="EMBL" id="OAI12956.1"/>
    </source>
</evidence>
<dbReference type="GO" id="GO:0020037">
    <property type="term" value="F:heme binding"/>
    <property type="evidence" value="ECO:0007669"/>
    <property type="project" value="UniProtKB-UniRule"/>
</dbReference>
<comment type="function">
    <text evidence="8">Part of the MsrPQ system that repairs oxidized periplasmic proteins containing methionine sulfoxide residues (Met-O), using respiratory chain electrons. Thus protects these proteins from oxidative-stress damage caused by reactive species of oxygen and chlorine generated by the host defense mechanisms. MsrPQ is essential for the maintenance of envelope integrity under bleach stress, rescuing a wide series of structurally unrelated periplasmic proteins from methionine oxidation. MsrQ provides electrons for reduction to the reductase catalytic subunit MsrP, using the quinone pool of the respiratory chain.</text>
</comment>
<keyword evidence="8" id="KW-0285">Flavoprotein</keyword>
<sequence>MLFRINNAWIVISITCLLPLFWLLLDIMNNNLGSNPIEAIHIRSGDWALRFLCLTLAVTPLQTMTNWRGMADYRQMLGLYAFFYATLHLLGYLYVDHAGLWSMIGIDILQSTYIWFGLVAYIIIILLAITSPKVAKKRLGKYWKKLHRFIYYAAGAAIIHYFWQLKGNLFQPLFYLTIIAFLLGFRALVWFKNRQLTRLMIPKGKKITEESNDAV</sequence>
<evidence type="ECO:0000256" key="1">
    <source>
        <dbReference type="ARBA" id="ARBA00004141"/>
    </source>
</evidence>
<evidence type="ECO:0000313" key="11">
    <source>
        <dbReference type="Proteomes" id="UP000078476"/>
    </source>
</evidence>
<dbReference type="InterPro" id="IPR013130">
    <property type="entry name" value="Fe3_Rdtase_TM_dom"/>
</dbReference>
<keyword evidence="8" id="KW-0249">Electron transport</keyword>
<keyword evidence="5 8" id="KW-1133">Transmembrane helix</keyword>
<dbReference type="STRING" id="980561.A1359_01450"/>
<dbReference type="GO" id="GO:0009055">
    <property type="term" value="F:electron transfer activity"/>
    <property type="evidence" value="ECO:0007669"/>
    <property type="project" value="UniProtKB-UniRule"/>
</dbReference>
<keyword evidence="8" id="KW-0479">Metal-binding</keyword>
<gene>
    <name evidence="8" type="primary">msrQ</name>
    <name evidence="10" type="ORF">A1359_01450</name>
</gene>
<keyword evidence="8" id="KW-1003">Cell membrane</keyword>
<dbReference type="AlphaFoldDB" id="A0A177N4N7"/>
<reference evidence="10 11" key="1">
    <citation type="submission" date="2016-03" db="EMBL/GenBank/DDBJ databases">
        <authorList>
            <person name="Ploux O."/>
        </authorList>
    </citation>
    <scope>NUCLEOTIDE SEQUENCE [LARGE SCALE GENOMIC DNA]</scope>
    <source>
        <strain evidence="10 11">R-45370</strain>
    </source>
</reference>
<protein>
    <recommendedName>
        <fullName evidence="8">Protein-methionine-sulfoxide reductase heme-binding subunit MsrQ</fullName>
    </recommendedName>
    <alternativeName>
        <fullName evidence="8">Flavocytochrome MsrQ</fullName>
    </alternativeName>
</protein>
<dbReference type="HAMAP" id="MF_01207">
    <property type="entry name" value="MsrQ"/>
    <property type="match status" value="1"/>
</dbReference>
<keyword evidence="11" id="KW-1185">Reference proteome</keyword>
<evidence type="ECO:0000256" key="2">
    <source>
        <dbReference type="ARBA" id="ARBA00022448"/>
    </source>
</evidence>
<evidence type="ECO:0000256" key="5">
    <source>
        <dbReference type="ARBA" id="ARBA00022989"/>
    </source>
</evidence>
<comment type="caution">
    <text evidence="10">The sequence shown here is derived from an EMBL/GenBank/DDBJ whole genome shotgun (WGS) entry which is preliminary data.</text>
</comment>
<evidence type="ECO:0000259" key="9">
    <source>
        <dbReference type="Pfam" id="PF01794"/>
    </source>
</evidence>
<feature type="transmembrane region" description="Helical" evidence="8">
    <location>
        <begin position="114"/>
        <end position="134"/>
    </location>
</feature>
<keyword evidence="8" id="KW-0288">FMN</keyword>
<dbReference type="OrthoDB" id="9788328at2"/>
<keyword evidence="2 8" id="KW-0813">Transport</keyword>
<dbReference type="Pfam" id="PF01794">
    <property type="entry name" value="Ferric_reduct"/>
    <property type="match status" value="1"/>
</dbReference>
<accession>A0A177N4N7</accession>
<dbReference type="GO" id="GO:0016679">
    <property type="term" value="F:oxidoreductase activity, acting on diphenols and related substances as donors"/>
    <property type="evidence" value="ECO:0007669"/>
    <property type="project" value="TreeGrafter"/>
</dbReference>
<keyword evidence="6 8" id="KW-0408">Iron</keyword>
<feature type="transmembrane region" description="Helical" evidence="8">
    <location>
        <begin position="77"/>
        <end position="94"/>
    </location>
</feature>
<name>A0A177N4N7_9GAMM</name>
<dbReference type="GO" id="GO:0005886">
    <property type="term" value="C:plasma membrane"/>
    <property type="evidence" value="ECO:0007669"/>
    <property type="project" value="UniProtKB-SubCell"/>
</dbReference>
<dbReference type="GO" id="GO:0046872">
    <property type="term" value="F:metal ion binding"/>
    <property type="evidence" value="ECO:0007669"/>
    <property type="project" value="UniProtKB-KW"/>
</dbReference>
<feature type="transmembrane region" description="Helical" evidence="8">
    <location>
        <begin position="169"/>
        <end position="191"/>
    </location>
</feature>
<evidence type="ECO:0000256" key="4">
    <source>
        <dbReference type="ARBA" id="ARBA00022692"/>
    </source>
</evidence>
<dbReference type="GO" id="GO:0010181">
    <property type="term" value="F:FMN binding"/>
    <property type="evidence" value="ECO:0007669"/>
    <property type="project" value="UniProtKB-UniRule"/>
</dbReference>